<dbReference type="Proteomes" id="UP000507222">
    <property type="component" value="Unassembled WGS sequence"/>
</dbReference>
<protein>
    <recommendedName>
        <fullName evidence="4">Carboxypeptidase</fullName>
        <ecNumber evidence="4">3.4.16.-</ecNumber>
    </recommendedName>
</protein>
<keyword evidence="4" id="KW-0121">Carboxypeptidase</keyword>
<dbReference type="EC" id="3.4.16.-" evidence="4"/>
<evidence type="ECO:0000256" key="1">
    <source>
        <dbReference type="ARBA" id="ARBA00004613"/>
    </source>
</evidence>
<dbReference type="PANTHER" id="PTHR11802:SF470">
    <property type="entry name" value="CARBOXYPEPTIDASE"/>
    <property type="match status" value="1"/>
</dbReference>
<dbReference type="GO" id="GO:0005576">
    <property type="term" value="C:extracellular region"/>
    <property type="evidence" value="ECO:0007669"/>
    <property type="project" value="UniProtKB-SubCell"/>
</dbReference>
<dbReference type="PANTHER" id="PTHR11802">
    <property type="entry name" value="SERINE PROTEASE FAMILY S10 SERINE CARBOXYPEPTIDASE"/>
    <property type="match status" value="1"/>
</dbReference>
<keyword evidence="4" id="KW-0645">Protease</keyword>
<dbReference type="AlphaFoldDB" id="A0A6J5TRD0"/>
<evidence type="ECO:0000256" key="4">
    <source>
        <dbReference type="RuleBase" id="RU361156"/>
    </source>
</evidence>
<dbReference type="GO" id="GO:0006508">
    <property type="term" value="P:proteolysis"/>
    <property type="evidence" value="ECO:0007669"/>
    <property type="project" value="UniProtKB-KW"/>
</dbReference>
<sequence length="234" mass="25406">MTGESYAGHYIPQLASTILQHNKATNQTKIINLKGIALGNAWIDDSTGQLGIYDYLWTHALNSDETNAGIHKYCDFASDNSSSSCDKYQNQAMDEAGNVDIYNIYAPLCKISQAKSPSTSTGSVNGFDPCSDYYVDTYLNLVEVQAALHVKPTNWSGCGGVGWTDSPTTMLPTIKQLTASGISLWSIGWRICCWVRRVDTCYGKGSWAYGSQLSTTASTHLHLIFPSGEASSTS</sequence>
<comment type="subcellular location">
    <subcellularLocation>
        <location evidence="1">Secreted</location>
    </subcellularLocation>
</comment>
<proteinExistence type="inferred from homology"/>
<accession>A0A6J5TRD0</accession>
<evidence type="ECO:0000313" key="6">
    <source>
        <dbReference type="Proteomes" id="UP000507222"/>
    </source>
</evidence>
<dbReference type="Gene3D" id="3.40.50.1820">
    <property type="entry name" value="alpha/beta hydrolase"/>
    <property type="match status" value="1"/>
</dbReference>
<dbReference type="InterPro" id="IPR029058">
    <property type="entry name" value="AB_hydrolase_fold"/>
</dbReference>
<keyword evidence="3" id="KW-0964">Secreted</keyword>
<organism evidence="5 6">
    <name type="scientific">Prunus armeniaca</name>
    <name type="common">Apricot</name>
    <name type="synonym">Armeniaca vulgaris</name>
    <dbReference type="NCBI Taxonomy" id="36596"/>
    <lineage>
        <taxon>Eukaryota</taxon>
        <taxon>Viridiplantae</taxon>
        <taxon>Streptophyta</taxon>
        <taxon>Embryophyta</taxon>
        <taxon>Tracheophyta</taxon>
        <taxon>Spermatophyta</taxon>
        <taxon>Magnoliopsida</taxon>
        <taxon>eudicotyledons</taxon>
        <taxon>Gunneridae</taxon>
        <taxon>Pentapetalae</taxon>
        <taxon>rosids</taxon>
        <taxon>fabids</taxon>
        <taxon>Rosales</taxon>
        <taxon>Rosaceae</taxon>
        <taxon>Amygdaloideae</taxon>
        <taxon>Amygdaleae</taxon>
        <taxon>Prunus</taxon>
    </lineage>
</organism>
<dbReference type="Gene3D" id="6.10.250.940">
    <property type="match status" value="1"/>
</dbReference>
<evidence type="ECO:0000256" key="2">
    <source>
        <dbReference type="ARBA" id="ARBA00009431"/>
    </source>
</evidence>
<gene>
    <name evidence="5" type="ORF">CURHAP_LOCUS8709</name>
</gene>
<keyword evidence="4" id="KW-0378">Hydrolase</keyword>
<name>A0A6J5TRD0_PRUAR</name>
<dbReference type="InterPro" id="IPR001563">
    <property type="entry name" value="Peptidase_S10"/>
</dbReference>
<comment type="similarity">
    <text evidence="2 4">Belongs to the peptidase S10 family.</text>
</comment>
<evidence type="ECO:0000313" key="5">
    <source>
        <dbReference type="EMBL" id="CAB4266413.1"/>
    </source>
</evidence>
<reference evidence="5 6" key="1">
    <citation type="submission" date="2020-05" db="EMBL/GenBank/DDBJ databases">
        <authorList>
            <person name="Campoy J."/>
            <person name="Schneeberger K."/>
            <person name="Spophaly S."/>
        </authorList>
    </citation>
    <scope>NUCLEOTIDE SEQUENCE [LARGE SCALE GENOMIC DNA]</scope>
    <source>
        <strain evidence="5">PruArmRojPasFocal</strain>
    </source>
</reference>
<dbReference type="SUPFAM" id="SSF53474">
    <property type="entry name" value="alpha/beta-Hydrolases"/>
    <property type="match status" value="1"/>
</dbReference>
<evidence type="ECO:0000256" key="3">
    <source>
        <dbReference type="ARBA" id="ARBA00022525"/>
    </source>
</evidence>
<dbReference type="PROSITE" id="PS00131">
    <property type="entry name" value="CARBOXYPEPT_SER_SER"/>
    <property type="match status" value="1"/>
</dbReference>
<dbReference type="GO" id="GO:0004185">
    <property type="term" value="F:serine-type carboxypeptidase activity"/>
    <property type="evidence" value="ECO:0007669"/>
    <property type="project" value="UniProtKB-UniRule"/>
</dbReference>
<dbReference type="InterPro" id="IPR018202">
    <property type="entry name" value="Ser_caboxypep_ser_AS"/>
</dbReference>
<dbReference type="EMBL" id="CAEKDK010000001">
    <property type="protein sequence ID" value="CAB4266413.1"/>
    <property type="molecule type" value="Genomic_DNA"/>
</dbReference>
<dbReference type="Pfam" id="PF00450">
    <property type="entry name" value="Peptidase_S10"/>
    <property type="match status" value="1"/>
</dbReference>
<dbReference type="GO" id="GO:0005773">
    <property type="term" value="C:vacuole"/>
    <property type="evidence" value="ECO:0007669"/>
    <property type="project" value="TreeGrafter"/>
</dbReference>